<keyword evidence="1" id="KW-0732">Signal</keyword>
<dbReference type="RefSeq" id="WP_071317571.1">
    <property type="nucleotide sequence ID" value="NZ_CP063356.2"/>
</dbReference>
<dbReference type="Proteomes" id="UP000180175">
    <property type="component" value="Chromosome"/>
</dbReference>
<dbReference type="EMBL" id="LQXD01000123">
    <property type="protein sequence ID" value="OIJ13499.1"/>
    <property type="molecule type" value="Genomic_DNA"/>
</dbReference>
<dbReference type="PROSITE" id="PS51257">
    <property type="entry name" value="PROKAR_LIPOPROTEIN"/>
    <property type="match status" value="1"/>
</dbReference>
<gene>
    <name evidence="4" type="ORF">AWH56_023015</name>
    <name evidence="3" type="ORF">AWH56_13300</name>
    <name evidence="2" type="ORF">AWH56_13700</name>
</gene>
<keyword evidence="5" id="KW-1185">Reference proteome</keyword>
<reference evidence="2 5" key="1">
    <citation type="submission" date="2016-10" db="EMBL/GenBank/DDBJ databases">
        <title>Draft genome sequences of four alkaliphilic bacteria belonging to the Anaerobacillus genus.</title>
        <authorList>
            <person name="Bassil N.M."/>
            <person name="Lloyd J.R."/>
        </authorList>
    </citation>
    <scope>NUCLEOTIDE SEQUENCE [LARGE SCALE GENOMIC DNA]</scope>
    <source>
        <strain evidence="2 5">NB2006</strain>
    </source>
</reference>
<dbReference type="AlphaFoldDB" id="A0A1S2LLV8"/>
<evidence type="ECO:0000313" key="3">
    <source>
        <dbReference type="EMBL" id="OIJ13761.1"/>
    </source>
</evidence>
<evidence type="ECO:0000313" key="5">
    <source>
        <dbReference type="Proteomes" id="UP000180175"/>
    </source>
</evidence>
<accession>A0A1S2LLV8</accession>
<reference evidence="4 5" key="3">
    <citation type="journal article" date="2019" name="Int. J. Syst. Evol. Microbiol.">
        <title>Anaerobacillus isosaccharinicus sp. nov., an alkaliphilic bacterium which degrades isosaccharinic acid.</title>
        <authorList>
            <person name="Bassil N.M."/>
            <person name="Lloyd J.R."/>
        </authorList>
    </citation>
    <scope>NUCLEOTIDE SEQUENCE [LARGE SCALE GENOMIC DNA]</scope>
    <source>
        <strain evidence="4 5">NB2006</strain>
    </source>
</reference>
<proteinExistence type="predicted"/>
<reference evidence="4 5" key="2">
    <citation type="journal article" date="2017" name="Genome Announc.">
        <title>Draft Genome Sequences of Four Alkaliphilic Bacteria Belonging to the Anaerobacillus Genus.</title>
        <authorList>
            <person name="Bassil N.M."/>
            <person name="Lloyd J.R."/>
        </authorList>
    </citation>
    <scope>NUCLEOTIDE SEQUENCE [LARGE SCALE GENOMIC DNA]</scope>
    <source>
        <strain evidence="4 5">NB2006</strain>
    </source>
</reference>
<dbReference type="EMBL" id="CP063356">
    <property type="protein sequence ID" value="QOY35519.1"/>
    <property type="molecule type" value="Genomic_DNA"/>
</dbReference>
<dbReference type="EMBL" id="LQXD01000121">
    <property type="protein sequence ID" value="OIJ13761.1"/>
    <property type="molecule type" value="Genomic_DNA"/>
</dbReference>
<feature type="chain" id="PRO_5010478856" evidence="1">
    <location>
        <begin position="22"/>
        <end position="150"/>
    </location>
</feature>
<reference evidence="4" key="4">
    <citation type="submission" date="2020-10" db="EMBL/GenBank/DDBJ databases">
        <authorList>
            <person name="Bassil N.M."/>
            <person name="Lloyd J.R."/>
        </authorList>
    </citation>
    <scope>NUCLEOTIDE SEQUENCE</scope>
    <source>
        <strain evidence="4">NB2006</strain>
    </source>
</reference>
<dbReference type="OrthoDB" id="2966745at2"/>
<sequence>MKKLVLTFLLVSALLIGTACGLENRGTSEYESLEKLLSELVEIQIQISHHETYPIGSAQIKYGLKVEDGKPQKGEPVGATVNYLVAKTEKIEMNEEQLAHLLENNRSELVYGDFYHDDTVITLDIFKDGFGEIASAEIIEIEGEIFNINY</sequence>
<evidence type="ECO:0000256" key="1">
    <source>
        <dbReference type="SAM" id="SignalP"/>
    </source>
</evidence>
<evidence type="ECO:0000313" key="2">
    <source>
        <dbReference type="EMBL" id="OIJ13499.1"/>
    </source>
</evidence>
<feature type="signal peptide" evidence="1">
    <location>
        <begin position="1"/>
        <end position="21"/>
    </location>
</feature>
<protein>
    <submittedName>
        <fullName evidence="2">Uncharacterized protein</fullName>
    </submittedName>
</protein>
<organism evidence="2 5">
    <name type="scientific">Anaerobacillus isosaccharinicus</name>
    <dbReference type="NCBI Taxonomy" id="1532552"/>
    <lineage>
        <taxon>Bacteria</taxon>
        <taxon>Bacillati</taxon>
        <taxon>Bacillota</taxon>
        <taxon>Bacilli</taxon>
        <taxon>Bacillales</taxon>
        <taxon>Bacillaceae</taxon>
        <taxon>Anaerobacillus</taxon>
    </lineage>
</organism>
<name>A0A1S2LLV8_9BACI</name>
<evidence type="ECO:0000313" key="4">
    <source>
        <dbReference type="EMBL" id="QOY35519.1"/>
    </source>
</evidence>
<dbReference type="KEGG" id="aia:AWH56_023015"/>